<sequence length="257" mass="28953">PSPQTSNLNHHIIHHLASIIYKTPPILPASHSLTLKCSHSQTCQPELVAALLHSRKSLTIFNPVTIHTMTIHKILLIGSILLSAVIQSQETKKLKKPTDTPYLKTDTIPKVVKEQPWELNKPILILDNHPVPYETILTLQSDKIESVKIEKQANQAESVDKKSTLIINMKPVPKTILIPVTALISKYTEIKDGKYIVSIDGEPVNLQQDQLLVDEKNIMQIRITKLDQLGLAPNLYQVRLLTRNNKNLQKANTIIIR</sequence>
<accession>A0A1U7PRI2</accession>
<feature type="non-terminal residue" evidence="2">
    <location>
        <position position="1"/>
    </location>
</feature>
<reference evidence="3" key="1">
    <citation type="submission" date="2016-10" db="EMBL/GenBank/DDBJ databases">
        <authorList>
            <person name="Varghese N."/>
            <person name="Submissions S."/>
        </authorList>
    </citation>
    <scope>NUCLEOTIDE SEQUENCE [LARGE SCALE GENOMIC DNA]</scope>
    <source>
        <strain evidence="3">DSM 19482</strain>
    </source>
</reference>
<keyword evidence="1" id="KW-0812">Transmembrane</keyword>
<organism evidence="2 3">
    <name type="scientific">Epilithonimonas bovis DSM 19482</name>
    <dbReference type="NCBI Taxonomy" id="1121284"/>
    <lineage>
        <taxon>Bacteria</taxon>
        <taxon>Pseudomonadati</taxon>
        <taxon>Bacteroidota</taxon>
        <taxon>Flavobacteriia</taxon>
        <taxon>Flavobacteriales</taxon>
        <taxon>Weeksellaceae</taxon>
        <taxon>Chryseobacterium group</taxon>
        <taxon>Epilithonimonas</taxon>
    </lineage>
</organism>
<name>A0A1U7PRI2_9FLAO</name>
<feature type="transmembrane region" description="Helical" evidence="1">
    <location>
        <begin position="64"/>
        <end position="86"/>
    </location>
</feature>
<keyword evidence="3" id="KW-1185">Reference proteome</keyword>
<dbReference type="Proteomes" id="UP000187261">
    <property type="component" value="Unassembled WGS sequence"/>
</dbReference>
<evidence type="ECO:0000313" key="2">
    <source>
        <dbReference type="EMBL" id="SIT96186.1"/>
    </source>
</evidence>
<dbReference type="EMBL" id="FTPU01000007">
    <property type="protein sequence ID" value="SIT96186.1"/>
    <property type="molecule type" value="Genomic_DNA"/>
</dbReference>
<keyword evidence="1" id="KW-0472">Membrane</keyword>
<protein>
    <submittedName>
        <fullName evidence="2">Uncharacterized protein</fullName>
    </submittedName>
</protein>
<evidence type="ECO:0000313" key="3">
    <source>
        <dbReference type="Proteomes" id="UP000187261"/>
    </source>
</evidence>
<dbReference type="RefSeq" id="WP_221406966.1">
    <property type="nucleotide sequence ID" value="NZ_FTPU01000007.1"/>
</dbReference>
<dbReference type="AlphaFoldDB" id="A0A1U7PRI2"/>
<proteinExistence type="predicted"/>
<evidence type="ECO:0000256" key="1">
    <source>
        <dbReference type="SAM" id="Phobius"/>
    </source>
</evidence>
<keyword evidence="1" id="KW-1133">Transmembrane helix</keyword>
<gene>
    <name evidence="2" type="ORF">SAMN05660493_00859</name>
</gene>